<dbReference type="Gene3D" id="3.40.50.620">
    <property type="entry name" value="HUPs"/>
    <property type="match status" value="1"/>
</dbReference>
<evidence type="ECO:0000256" key="1">
    <source>
        <dbReference type="ARBA" id="ARBA00022598"/>
    </source>
</evidence>
<dbReference type="InterPro" id="IPR011063">
    <property type="entry name" value="TilS/TtcA_N"/>
</dbReference>
<dbReference type="Proteomes" id="UP000239388">
    <property type="component" value="Unassembled WGS sequence"/>
</dbReference>
<dbReference type="GO" id="GO:0005524">
    <property type="term" value="F:ATP binding"/>
    <property type="evidence" value="ECO:0007669"/>
    <property type="project" value="UniProtKB-UniRule"/>
</dbReference>
<dbReference type="InterPro" id="IPR014729">
    <property type="entry name" value="Rossmann-like_a/b/a_fold"/>
</dbReference>
<evidence type="ECO:0000256" key="5">
    <source>
        <dbReference type="ARBA" id="ARBA00048539"/>
    </source>
</evidence>
<keyword evidence="4 6" id="KW-0067">ATP-binding</keyword>
<evidence type="ECO:0000313" key="8">
    <source>
        <dbReference type="EMBL" id="PQO40977.1"/>
    </source>
</evidence>
<evidence type="ECO:0000259" key="7">
    <source>
        <dbReference type="Pfam" id="PF01171"/>
    </source>
</evidence>
<dbReference type="NCBIfam" id="TIGR02432">
    <property type="entry name" value="lysidine_TilS_N"/>
    <property type="match status" value="1"/>
</dbReference>
<comment type="domain">
    <text evidence="6">The N-terminal region contains the highly conserved SGGXDS motif, predicted to be a P-loop motif involved in ATP binding.</text>
</comment>
<keyword evidence="2 6" id="KW-0819">tRNA processing</keyword>
<gene>
    <name evidence="6 8" type="primary">tilS</name>
    <name evidence="8" type="ORF">C5Y98_05205</name>
</gene>
<keyword evidence="3 6" id="KW-0547">Nucleotide-binding</keyword>
<sequence length="351" mass="39715">MAFSRLWQAFPGNDGTSVMSDLPQRLLDYWPRSAWQDRTILVAVSGGADSVALVRLLVELADPATRKKLVVVHFNHRLRGEQSDADAQFVEDLAKGLGVSVRTGIASGGWHRDAKGGQGLEANARGLRYAFFEEVAREVEARYLVTAHHRDDQIETILHRILRGTGIAGLGGMQTAREWLPGVGLVRPLLSFSRDDIIEYLVSIKQVWREDASNLTIEFTRNRIRNELLPYLRDAYGEHVDNALFRLGQQARDCQEVIDRQVQTLLDLAVQTSTFGRSVVVRKLADVPPYLVRELFVRIWDEQNWPRQEMTQLHWQRLSNLAKSDDPTATDTLPGDIRAMRDGDVLILRSV</sequence>
<dbReference type="InterPro" id="IPR012094">
    <property type="entry name" value="tRNA_Ile_lys_synt"/>
</dbReference>
<keyword evidence="1 6" id="KW-0436">Ligase</keyword>
<evidence type="ECO:0000256" key="4">
    <source>
        <dbReference type="ARBA" id="ARBA00022840"/>
    </source>
</evidence>
<dbReference type="GO" id="GO:0032267">
    <property type="term" value="F:tRNA(Ile)-lysidine synthase activity"/>
    <property type="evidence" value="ECO:0007669"/>
    <property type="project" value="UniProtKB-EC"/>
</dbReference>
<comment type="similarity">
    <text evidence="6">Belongs to the tRNA(Ile)-lysidine synthase family.</text>
</comment>
<dbReference type="HAMAP" id="MF_01161">
    <property type="entry name" value="tRNA_Ile_lys_synt"/>
    <property type="match status" value="1"/>
</dbReference>
<name>A0A2S8G979_9BACT</name>
<comment type="caution">
    <text evidence="8">The sequence shown here is derived from an EMBL/GenBank/DDBJ whole genome shotgun (WGS) entry which is preliminary data.</text>
</comment>
<proteinExistence type="inferred from homology"/>
<dbReference type="AlphaFoldDB" id="A0A2S8G979"/>
<dbReference type="GO" id="GO:0005737">
    <property type="term" value="C:cytoplasm"/>
    <property type="evidence" value="ECO:0007669"/>
    <property type="project" value="UniProtKB-SubCell"/>
</dbReference>
<protein>
    <recommendedName>
        <fullName evidence="6">tRNA(Ile)-lysidine synthase</fullName>
        <ecNumber evidence="6">6.3.4.19</ecNumber>
    </recommendedName>
    <alternativeName>
        <fullName evidence="6">tRNA(Ile)-2-lysyl-cytidine synthase</fullName>
    </alternativeName>
    <alternativeName>
        <fullName evidence="6">tRNA(Ile)-lysidine synthetase</fullName>
    </alternativeName>
</protein>
<dbReference type="GO" id="GO:0006400">
    <property type="term" value="P:tRNA modification"/>
    <property type="evidence" value="ECO:0007669"/>
    <property type="project" value="UniProtKB-UniRule"/>
</dbReference>
<dbReference type="CDD" id="cd01992">
    <property type="entry name" value="TilS_N"/>
    <property type="match status" value="1"/>
</dbReference>
<accession>A0A2S8G979</accession>
<organism evidence="8 9">
    <name type="scientific">Blastopirellula marina</name>
    <dbReference type="NCBI Taxonomy" id="124"/>
    <lineage>
        <taxon>Bacteria</taxon>
        <taxon>Pseudomonadati</taxon>
        <taxon>Planctomycetota</taxon>
        <taxon>Planctomycetia</taxon>
        <taxon>Pirellulales</taxon>
        <taxon>Pirellulaceae</taxon>
        <taxon>Blastopirellula</taxon>
    </lineage>
</organism>
<reference evidence="8 9" key="1">
    <citation type="submission" date="2018-02" db="EMBL/GenBank/DDBJ databases">
        <title>Comparative genomes isolates from brazilian mangrove.</title>
        <authorList>
            <person name="Araujo J.E."/>
            <person name="Taketani R.G."/>
            <person name="Silva M.C.P."/>
            <person name="Loureco M.V."/>
            <person name="Andreote F.D."/>
        </authorList>
    </citation>
    <scope>NUCLEOTIDE SEQUENCE [LARGE SCALE GENOMIC DNA]</scope>
    <source>
        <strain evidence="8 9">NAP PRIS-MGV</strain>
    </source>
</reference>
<feature type="domain" description="tRNA(Ile)-lysidine/2-thiocytidine synthase N-terminal" evidence="7">
    <location>
        <begin position="40"/>
        <end position="227"/>
    </location>
</feature>
<dbReference type="EMBL" id="PUIB01000007">
    <property type="protein sequence ID" value="PQO40977.1"/>
    <property type="molecule type" value="Genomic_DNA"/>
</dbReference>
<evidence type="ECO:0000256" key="6">
    <source>
        <dbReference type="HAMAP-Rule" id="MF_01161"/>
    </source>
</evidence>
<dbReference type="InterPro" id="IPR012795">
    <property type="entry name" value="tRNA_Ile_lys_synt_N"/>
</dbReference>
<comment type="subcellular location">
    <subcellularLocation>
        <location evidence="6">Cytoplasm</location>
    </subcellularLocation>
</comment>
<feature type="binding site" evidence="6">
    <location>
        <begin position="45"/>
        <end position="50"/>
    </location>
    <ligand>
        <name>ATP</name>
        <dbReference type="ChEBI" id="CHEBI:30616"/>
    </ligand>
</feature>
<dbReference type="SUPFAM" id="SSF52402">
    <property type="entry name" value="Adenine nucleotide alpha hydrolases-like"/>
    <property type="match status" value="1"/>
</dbReference>
<dbReference type="Pfam" id="PF01171">
    <property type="entry name" value="ATP_bind_3"/>
    <property type="match status" value="1"/>
</dbReference>
<dbReference type="PANTHER" id="PTHR43033:SF1">
    <property type="entry name" value="TRNA(ILE)-LYSIDINE SYNTHASE-RELATED"/>
    <property type="match status" value="1"/>
</dbReference>
<comment type="catalytic activity">
    <reaction evidence="5 6">
        <text>cytidine(34) in tRNA(Ile2) + L-lysine + ATP = lysidine(34) in tRNA(Ile2) + AMP + diphosphate + H(+)</text>
        <dbReference type="Rhea" id="RHEA:43744"/>
        <dbReference type="Rhea" id="RHEA-COMP:10625"/>
        <dbReference type="Rhea" id="RHEA-COMP:10670"/>
        <dbReference type="ChEBI" id="CHEBI:15378"/>
        <dbReference type="ChEBI" id="CHEBI:30616"/>
        <dbReference type="ChEBI" id="CHEBI:32551"/>
        <dbReference type="ChEBI" id="CHEBI:33019"/>
        <dbReference type="ChEBI" id="CHEBI:82748"/>
        <dbReference type="ChEBI" id="CHEBI:83665"/>
        <dbReference type="ChEBI" id="CHEBI:456215"/>
        <dbReference type="EC" id="6.3.4.19"/>
    </reaction>
</comment>
<comment type="function">
    <text evidence="6">Ligates lysine onto the cytidine present at position 34 of the AUA codon-specific tRNA(Ile) that contains the anticodon CAU, in an ATP-dependent manner. Cytidine is converted to lysidine, thus changing the amino acid specificity of the tRNA from methionine to isoleucine.</text>
</comment>
<evidence type="ECO:0000256" key="2">
    <source>
        <dbReference type="ARBA" id="ARBA00022694"/>
    </source>
</evidence>
<evidence type="ECO:0000256" key="3">
    <source>
        <dbReference type="ARBA" id="ARBA00022741"/>
    </source>
</evidence>
<dbReference type="EC" id="6.3.4.19" evidence="6"/>
<keyword evidence="6" id="KW-0963">Cytoplasm</keyword>
<dbReference type="PANTHER" id="PTHR43033">
    <property type="entry name" value="TRNA(ILE)-LYSIDINE SYNTHASE-RELATED"/>
    <property type="match status" value="1"/>
</dbReference>
<evidence type="ECO:0000313" key="9">
    <source>
        <dbReference type="Proteomes" id="UP000239388"/>
    </source>
</evidence>